<comment type="catalytic activity">
    <reaction evidence="16">
        <text>O-phospho-L-seryl-[protein] + H2O = L-seryl-[protein] + phosphate</text>
        <dbReference type="Rhea" id="RHEA:20629"/>
        <dbReference type="Rhea" id="RHEA-COMP:9863"/>
        <dbReference type="Rhea" id="RHEA-COMP:11604"/>
        <dbReference type="ChEBI" id="CHEBI:15377"/>
        <dbReference type="ChEBI" id="CHEBI:29999"/>
        <dbReference type="ChEBI" id="CHEBI:43474"/>
        <dbReference type="ChEBI" id="CHEBI:83421"/>
        <dbReference type="EC" id="3.1.3.16"/>
    </reaction>
</comment>
<dbReference type="InterPro" id="IPR016130">
    <property type="entry name" value="Tyr_Pase_AS"/>
</dbReference>
<feature type="domain" description="Tyrosine-protein phosphatase" evidence="21">
    <location>
        <begin position="113"/>
        <end position="253"/>
    </location>
</feature>
<feature type="domain" description="Tyrosine specific protein phosphatases" evidence="22">
    <location>
        <begin position="175"/>
        <end position="240"/>
    </location>
</feature>
<evidence type="ECO:0000256" key="9">
    <source>
        <dbReference type="ARBA" id="ARBA00022801"/>
    </source>
</evidence>
<evidence type="ECO:0000256" key="15">
    <source>
        <dbReference type="ARBA" id="ARBA00023289"/>
    </source>
</evidence>
<dbReference type="EMBL" id="JAAKFY010000015">
    <property type="protein sequence ID" value="KAF3845239.1"/>
    <property type="molecule type" value="Genomic_DNA"/>
</dbReference>
<comment type="function">
    <text evidence="19">Guanine nucleotide-binding proteins (G proteins) are involved as a modulator or transducer in various transmembrane signaling systems. The beta and gamma chains are required for the GTPase activity, for replacement of GDP by GTP, and for G protein-effector interaction.</text>
</comment>
<evidence type="ECO:0000256" key="8">
    <source>
        <dbReference type="ARBA" id="ARBA00022490"/>
    </source>
</evidence>
<dbReference type="SMART" id="SM01224">
    <property type="entry name" value="G_gamma"/>
    <property type="match status" value="1"/>
</dbReference>
<dbReference type="FunFam" id="3.90.190.10:FF:000063">
    <property type="entry name" value="Dual specificity phosphatase 23"/>
    <property type="match status" value="1"/>
</dbReference>
<keyword evidence="6 19" id="KW-1003">Cell membrane</keyword>
<dbReference type="Pfam" id="PF00631">
    <property type="entry name" value="G-gamma"/>
    <property type="match status" value="1"/>
</dbReference>
<dbReference type="SMART" id="SM00195">
    <property type="entry name" value="DSPc"/>
    <property type="match status" value="1"/>
</dbReference>
<dbReference type="PROSITE" id="PS50056">
    <property type="entry name" value="TYR_PHOSPHATASE_2"/>
    <property type="match status" value="1"/>
</dbReference>
<dbReference type="GO" id="GO:0005829">
    <property type="term" value="C:cytosol"/>
    <property type="evidence" value="ECO:0007669"/>
    <property type="project" value="UniProtKB-SubCell"/>
</dbReference>
<dbReference type="InterPro" id="IPR000387">
    <property type="entry name" value="Tyr_Pase_dom"/>
</dbReference>
<dbReference type="GO" id="GO:0005634">
    <property type="term" value="C:nucleus"/>
    <property type="evidence" value="ECO:0007669"/>
    <property type="project" value="UniProtKB-SubCell"/>
</dbReference>
<keyword evidence="15" id="KW-0636">Prenylation</keyword>
<dbReference type="OrthoDB" id="432447at2759"/>
<evidence type="ECO:0000256" key="20">
    <source>
        <dbReference type="SAM" id="MobiDB-lite"/>
    </source>
</evidence>
<comment type="subcellular location">
    <subcellularLocation>
        <location evidence="2 19">Cell membrane</location>
        <topology evidence="2 19">Lipid-anchor</topology>
        <orientation evidence="2 19">Cytoplasmic side</orientation>
    </subcellularLocation>
    <subcellularLocation>
        <location evidence="3">Cytoplasm</location>
        <location evidence="3">Cytosol</location>
    </subcellularLocation>
    <subcellularLocation>
        <location evidence="1">Nucleus</location>
    </subcellularLocation>
</comment>
<dbReference type="Pfam" id="PF22784">
    <property type="entry name" value="PTP-SAK"/>
    <property type="match status" value="1"/>
</dbReference>
<dbReference type="GO" id="GO:0031681">
    <property type="term" value="F:G-protein beta-subunit binding"/>
    <property type="evidence" value="ECO:0007669"/>
    <property type="project" value="InterPro"/>
</dbReference>
<protein>
    <recommendedName>
        <fullName evidence="19">Guanine nucleotide-binding protein subunit gamma</fullName>
    </recommendedName>
</protein>
<evidence type="ECO:0000256" key="13">
    <source>
        <dbReference type="ARBA" id="ARBA00023242"/>
    </source>
</evidence>
<keyword evidence="10" id="KW-0904">Protein phosphatase</keyword>
<evidence type="ECO:0000259" key="21">
    <source>
        <dbReference type="PROSITE" id="PS50054"/>
    </source>
</evidence>
<evidence type="ECO:0000256" key="10">
    <source>
        <dbReference type="ARBA" id="ARBA00022912"/>
    </source>
</evidence>
<dbReference type="PROSITE" id="PS00383">
    <property type="entry name" value="TYR_PHOSPHATASE_1"/>
    <property type="match status" value="1"/>
</dbReference>
<evidence type="ECO:0000256" key="2">
    <source>
        <dbReference type="ARBA" id="ARBA00004342"/>
    </source>
</evidence>
<dbReference type="CDD" id="cd00068">
    <property type="entry name" value="GGL"/>
    <property type="match status" value="1"/>
</dbReference>
<evidence type="ECO:0000256" key="16">
    <source>
        <dbReference type="ARBA" id="ARBA00047761"/>
    </source>
</evidence>
<accession>A0A7J5Y910</accession>
<evidence type="ECO:0000256" key="18">
    <source>
        <dbReference type="ARBA" id="ARBA00053915"/>
    </source>
</evidence>
<dbReference type="GO" id="GO:0005834">
    <property type="term" value="C:heterotrimeric G-protein complex"/>
    <property type="evidence" value="ECO:0007669"/>
    <property type="project" value="InterPro"/>
</dbReference>
<dbReference type="InterPro" id="IPR015898">
    <property type="entry name" value="G-protein_gamma-like_dom"/>
</dbReference>
<proteinExistence type="inferred from homology"/>
<dbReference type="InterPro" id="IPR057023">
    <property type="entry name" value="PTP-SAK"/>
</dbReference>
<keyword evidence="11 19" id="KW-0472">Membrane</keyword>
<keyword evidence="9" id="KW-0378">Hydrolase</keyword>
<keyword evidence="8" id="KW-0963">Cytoplasm</keyword>
<dbReference type="InterPro" id="IPR020422">
    <property type="entry name" value="TYR_PHOSPHATASE_DUAL_dom"/>
</dbReference>
<dbReference type="InterPro" id="IPR036284">
    <property type="entry name" value="GGL_sf"/>
</dbReference>
<comment type="caution">
    <text evidence="24">The sequence shown here is derived from an EMBL/GenBank/DDBJ whole genome shotgun (WGS) entry which is preliminary data.</text>
</comment>
<evidence type="ECO:0000313" key="25">
    <source>
        <dbReference type="Proteomes" id="UP000518266"/>
    </source>
</evidence>
<dbReference type="FunFam" id="4.10.260.10:FF:000001">
    <property type="entry name" value="Guanine nucleotide-binding protein subunit gamma"/>
    <property type="match status" value="1"/>
</dbReference>
<dbReference type="CDD" id="cd14504">
    <property type="entry name" value="DUSP23"/>
    <property type="match status" value="1"/>
</dbReference>
<dbReference type="SUPFAM" id="SSF48670">
    <property type="entry name" value="Transducin (heterotrimeric G protein), gamma chain"/>
    <property type="match status" value="1"/>
</dbReference>
<dbReference type="Gene3D" id="3.90.190.10">
    <property type="entry name" value="Protein tyrosine phosphatase superfamily"/>
    <property type="match status" value="1"/>
</dbReference>
<evidence type="ECO:0000256" key="7">
    <source>
        <dbReference type="ARBA" id="ARBA00022481"/>
    </source>
</evidence>
<keyword evidence="14 19" id="KW-0449">Lipoprotein</keyword>
<dbReference type="AlphaFoldDB" id="A0A7J5Y910"/>
<comment type="catalytic activity">
    <reaction evidence="17">
        <text>O-phospho-L-threonyl-[protein] + H2O = L-threonyl-[protein] + phosphate</text>
        <dbReference type="Rhea" id="RHEA:47004"/>
        <dbReference type="Rhea" id="RHEA-COMP:11060"/>
        <dbReference type="Rhea" id="RHEA-COMP:11605"/>
        <dbReference type="ChEBI" id="CHEBI:15377"/>
        <dbReference type="ChEBI" id="CHEBI:30013"/>
        <dbReference type="ChEBI" id="CHEBI:43474"/>
        <dbReference type="ChEBI" id="CHEBI:61977"/>
        <dbReference type="EC" id="3.1.3.16"/>
    </reaction>
</comment>
<gene>
    <name evidence="24" type="ORF">F7725_008402</name>
</gene>
<dbReference type="GO" id="GO:0007186">
    <property type="term" value="P:G protein-coupled receptor signaling pathway"/>
    <property type="evidence" value="ECO:0007669"/>
    <property type="project" value="InterPro"/>
</dbReference>
<dbReference type="PROSITE" id="PS50058">
    <property type="entry name" value="G_PROTEIN_GAMMA"/>
    <property type="match status" value="1"/>
</dbReference>
<keyword evidence="13" id="KW-0539">Nucleus</keyword>
<keyword evidence="7" id="KW-0488">Methylation</keyword>
<evidence type="ECO:0000256" key="4">
    <source>
        <dbReference type="ARBA" id="ARBA00007431"/>
    </source>
</evidence>
<keyword evidence="12 19" id="KW-0807">Transducer</keyword>
<dbReference type="InterPro" id="IPR001770">
    <property type="entry name" value="G-protein_gamma"/>
</dbReference>
<sequence>MYELALKKITITCSEFEFSFTDAEKRNHTEALMASNNTASIAQARKLVEQLKMEANIDRIKVSKAAADLMSYCEAHAKEDPLLSPVPASENPFREKKFFCAILLTVMASAPHNFSWVDQDKVAGLALPRMPGEYRYLLENNIKHLETPNHDTCPELQLHHIKIQDFTPPSPAQIDRFLSIVEEANAKGEGVAVHCMHGHGRTGTMLACYLVKTRKMSGIDAINEIRRLRSGSIETNEQEKAVPLLELSLHAEPRQTGAFLRHATLLPLQILHLLLHQLLRRMLLLRLPFPGRGVLEGDEGGERRSGADVSGEGDVDADRLRGGSGGLVLGELVLGELVVGERVPPDAGTAAAAAAAAADPLLSL</sequence>
<evidence type="ECO:0000256" key="3">
    <source>
        <dbReference type="ARBA" id="ARBA00004514"/>
    </source>
</evidence>
<organism evidence="24 25">
    <name type="scientific">Dissostichus mawsoni</name>
    <name type="common">Antarctic cod</name>
    <dbReference type="NCBI Taxonomy" id="36200"/>
    <lineage>
        <taxon>Eukaryota</taxon>
        <taxon>Metazoa</taxon>
        <taxon>Chordata</taxon>
        <taxon>Craniata</taxon>
        <taxon>Vertebrata</taxon>
        <taxon>Euteleostomi</taxon>
        <taxon>Actinopterygii</taxon>
        <taxon>Neopterygii</taxon>
        <taxon>Teleostei</taxon>
        <taxon>Neoteleostei</taxon>
        <taxon>Acanthomorphata</taxon>
        <taxon>Eupercaria</taxon>
        <taxon>Perciformes</taxon>
        <taxon>Notothenioidei</taxon>
        <taxon>Nototheniidae</taxon>
        <taxon>Dissostichus</taxon>
    </lineage>
</organism>
<reference evidence="24 25" key="1">
    <citation type="submission" date="2020-03" db="EMBL/GenBank/DDBJ databases">
        <title>Dissostichus mawsoni Genome sequencing and assembly.</title>
        <authorList>
            <person name="Park H."/>
        </authorList>
    </citation>
    <scope>NUCLEOTIDE SEQUENCE [LARGE SCALE GENOMIC DNA]</scope>
    <source>
        <strain evidence="24">DM0001</strain>
        <tissue evidence="24">Muscle</tissue>
    </source>
</reference>
<dbReference type="InterPro" id="IPR029021">
    <property type="entry name" value="Prot-tyrosine_phosphatase-like"/>
</dbReference>
<keyword evidence="25" id="KW-1185">Reference proteome</keyword>
<dbReference type="SMART" id="SM00404">
    <property type="entry name" value="PTPc_motif"/>
    <property type="match status" value="1"/>
</dbReference>
<dbReference type="SUPFAM" id="SSF52799">
    <property type="entry name" value="(Phosphotyrosine protein) phosphatases II"/>
    <property type="match status" value="1"/>
</dbReference>
<evidence type="ECO:0000256" key="17">
    <source>
        <dbReference type="ARBA" id="ARBA00048336"/>
    </source>
</evidence>
<evidence type="ECO:0000256" key="12">
    <source>
        <dbReference type="ARBA" id="ARBA00023224"/>
    </source>
</evidence>
<dbReference type="PANTHER" id="PTHR13809">
    <property type="entry name" value="GUANINE NUCLEOTIDE-BINDING PROTEIN GAMMA SUBUNIT"/>
    <property type="match status" value="1"/>
</dbReference>
<dbReference type="Proteomes" id="UP000518266">
    <property type="component" value="Unassembled WGS sequence"/>
</dbReference>
<comment type="similarity">
    <text evidence="4 19">Belongs to the G protein gamma family.</text>
</comment>
<comment type="subunit">
    <text evidence="19">G proteins are composed of 3 units; alpha, beta and gamma.</text>
</comment>
<dbReference type="SMART" id="SM00224">
    <property type="entry name" value="GGL"/>
    <property type="match status" value="1"/>
</dbReference>
<evidence type="ECO:0000259" key="22">
    <source>
        <dbReference type="PROSITE" id="PS50056"/>
    </source>
</evidence>
<evidence type="ECO:0000259" key="23">
    <source>
        <dbReference type="PROSITE" id="PS50058"/>
    </source>
</evidence>
<evidence type="ECO:0000256" key="1">
    <source>
        <dbReference type="ARBA" id="ARBA00004123"/>
    </source>
</evidence>
<comment type="similarity">
    <text evidence="5">Belongs to the protein-tyrosine phosphatase family. Non-receptor class dual specificity subfamily.</text>
</comment>
<feature type="domain" description="G protein gamma" evidence="23">
    <location>
        <begin position="37"/>
        <end position="103"/>
    </location>
</feature>
<name>A0A7J5Y910_DISMA</name>
<feature type="region of interest" description="Disordered" evidence="20">
    <location>
        <begin position="295"/>
        <end position="318"/>
    </location>
</feature>
<evidence type="ECO:0000256" key="19">
    <source>
        <dbReference type="RuleBase" id="RU004973"/>
    </source>
</evidence>
<evidence type="ECO:0000256" key="6">
    <source>
        <dbReference type="ARBA" id="ARBA00022475"/>
    </source>
</evidence>
<dbReference type="PRINTS" id="PR00321">
    <property type="entry name" value="GPROTEING"/>
</dbReference>
<dbReference type="InterPro" id="IPR003595">
    <property type="entry name" value="Tyr_Pase_cat"/>
</dbReference>
<comment type="function">
    <text evidence="18">Protein phosphatase that mediates dephosphorylation of proteins phosphorylated on Tyr and Ser/Thr residues. In vitro, it can dephosphorylate p44-ERK1 (MAPK3) but not p54 SAPK-beta (MAPK10) in vitro. Able to enhance activation of JNK and p38 (MAPK14).</text>
</comment>
<evidence type="ECO:0000256" key="11">
    <source>
        <dbReference type="ARBA" id="ARBA00023136"/>
    </source>
</evidence>
<evidence type="ECO:0000256" key="14">
    <source>
        <dbReference type="ARBA" id="ARBA00023288"/>
    </source>
</evidence>
<evidence type="ECO:0000256" key="5">
    <source>
        <dbReference type="ARBA" id="ARBA00008601"/>
    </source>
</evidence>
<dbReference type="PROSITE" id="PS50054">
    <property type="entry name" value="TYR_PHOSPHATASE_DUAL"/>
    <property type="match status" value="1"/>
</dbReference>
<dbReference type="GO" id="GO:0004722">
    <property type="term" value="F:protein serine/threonine phosphatase activity"/>
    <property type="evidence" value="ECO:0007669"/>
    <property type="project" value="UniProtKB-EC"/>
</dbReference>
<dbReference type="Gene3D" id="4.10.260.10">
    <property type="entry name" value="Transducin (heterotrimeric G protein), gamma chain"/>
    <property type="match status" value="1"/>
</dbReference>
<evidence type="ECO:0000313" key="24">
    <source>
        <dbReference type="EMBL" id="KAF3845239.1"/>
    </source>
</evidence>